<feature type="chain" id="PRO_5004554608" evidence="2">
    <location>
        <begin position="19"/>
        <end position="159"/>
    </location>
</feature>
<keyword evidence="4" id="KW-1185">Reference proteome</keyword>
<dbReference type="AlphaFoldDB" id="S9PEJ2"/>
<evidence type="ECO:0000256" key="1">
    <source>
        <dbReference type="SAM" id="MobiDB-lite"/>
    </source>
</evidence>
<reference evidence="3" key="1">
    <citation type="submission" date="2013-05" db="EMBL/GenBank/DDBJ databases">
        <title>Genome assembly of Cystobacter fuscus DSM 2262.</title>
        <authorList>
            <person name="Sharma G."/>
            <person name="Khatri I."/>
            <person name="Kaur C."/>
            <person name="Mayilraj S."/>
            <person name="Subramanian S."/>
        </authorList>
    </citation>
    <scope>NUCLEOTIDE SEQUENCE [LARGE SCALE GENOMIC DNA]</scope>
    <source>
        <strain evidence="3">DSM 2262</strain>
    </source>
</reference>
<evidence type="ECO:0000256" key="2">
    <source>
        <dbReference type="SAM" id="SignalP"/>
    </source>
</evidence>
<sequence length="159" mass="16647">MNKWMAIGFLLLGATANAGPRNNFGVYIDTQSNIVFGSPAGAYNSPDSTQQIGCSIISNRQPDGSWLVSIRCHARNAAGYQASCELYNPPAPLLQVVSAMNDTSLISFRWDAQTGECTALHAYGESTQAPKLASSQTASANAALPAASHPAVSANKAND</sequence>
<gene>
    <name evidence="3" type="ORF">D187_001426</name>
</gene>
<protein>
    <submittedName>
        <fullName evidence="3">Uncharacterized protein</fullName>
    </submittedName>
</protein>
<dbReference type="EMBL" id="ANAH02000011">
    <property type="protein sequence ID" value="EPX60777.1"/>
    <property type="molecule type" value="Genomic_DNA"/>
</dbReference>
<feature type="region of interest" description="Disordered" evidence="1">
    <location>
        <begin position="131"/>
        <end position="159"/>
    </location>
</feature>
<organism evidence="3 4">
    <name type="scientific">Cystobacter fuscus (strain ATCC 25194 / DSM 2262 / NBRC 100088 / M29)</name>
    <dbReference type="NCBI Taxonomy" id="1242864"/>
    <lineage>
        <taxon>Bacteria</taxon>
        <taxon>Pseudomonadati</taxon>
        <taxon>Myxococcota</taxon>
        <taxon>Myxococcia</taxon>
        <taxon>Myxococcales</taxon>
        <taxon>Cystobacterineae</taxon>
        <taxon>Archangiaceae</taxon>
        <taxon>Cystobacter</taxon>
    </lineage>
</organism>
<evidence type="ECO:0000313" key="3">
    <source>
        <dbReference type="EMBL" id="EPX60777.1"/>
    </source>
</evidence>
<evidence type="ECO:0000313" key="4">
    <source>
        <dbReference type="Proteomes" id="UP000011682"/>
    </source>
</evidence>
<dbReference type="Proteomes" id="UP000011682">
    <property type="component" value="Unassembled WGS sequence"/>
</dbReference>
<name>S9PEJ2_CYSF2</name>
<keyword evidence="2" id="KW-0732">Signal</keyword>
<proteinExistence type="predicted"/>
<feature type="signal peptide" evidence="2">
    <location>
        <begin position="1"/>
        <end position="18"/>
    </location>
</feature>
<comment type="caution">
    <text evidence="3">The sequence shown here is derived from an EMBL/GenBank/DDBJ whole genome shotgun (WGS) entry which is preliminary data.</text>
</comment>
<accession>S9PEJ2</accession>
<feature type="compositionally biased region" description="Low complexity" evidence="1">
    <location>
        <begin position="138"/>
        <end position="159"/>
    </location>
</feature>